<name>A0ACC0K2E5_CHOFU</name>
<evidence type="ECO:0000313" key="2">
    <source>
        <dbReference type="Proteomes" id="UP001064048"/>
    </source>
</evidence>
<comment type="caution">
    <text evidence="1">The sequence shown here is derived from an EMBL/GenBank/DDBJ whole genome shotgun (WGS) entry which is preliminary data.</text>
</comment>
<protein>
    <submittedName>
        <fullName evidence="1">Uncharacterized protein</fullName>
    </submittedName>
</protein>
<gene>
    <name evidence="1" type="ORF">MSG28_000817</name>
</gene>
<keyword evidence="2" id="KW-1185">Reference proteome</keyword>
<organism evidence="1 2">
    <name type="scientific">Choristoneura fumiferana</name>
    <name type="common">Spruce budworm moth</name>
    <name type="synonym">Archips fumiferana</name>
    <dbReference type="NCBI Taxonomy" id="7141"/>
    <lineage>
        <taxon>Eukaryota</taxon>
        <taxon>Metazoa</taxon>
        <taxon>Ecdysozoa</taxon>
        <taxon>Arthropoda</taxon>
        <taxon>Hexapoda</taxon>
        <taxon>Insecta</taxon>
        <taxon>Pterygota</taxon>
        <taxon>Neoptera</taxon>
        <taxon>Endopterygota</taxon>
        <taxon>Lepidoptera</taxon>
        <taxon>Glossata</taxon>
        <taxon>Ditrysia</taxon>
        <taxon>Tortricoidea</taxon>
        <taxon>Tortricidae</taxon>
        <taxon>Tortricinae</taxon>
        <taxon>Choristoneura</taxon>
    </lineage>
</organism>
<dbReference type="Proteomes" id="UP001064048">
    <property type="component" value="Chromosome Z"/>
</dbReference>
<evidence type="ECO:0000313" key="1">
    <source>
        <dbReference type="EMBL" id="KAI8430602.1"/>
    </source>
</evidence>
<dbReference type="EMBL" id="CM046131">
    <property type="protein sequence ID" value="KAI8430602.1"/>
    <property type="molecule type" value="Genomic_DNA"/>
</dbReference>
<accession>A0ACC0K2E5</accession>
<sequence length="533" mass="61270">MVLEKLFTSSRIWKPHLDDARNIVQVKHNKYDIGSGEQFEELAGLIEHLRAFPLTASSGDVLRLLQPVAGGLRARHIPRKLTEMRDSEDSPKPELKYECDKEFQSIKMLEDRHVFTTIEGNRPENVTKNRYRNIVPYDQTRVVLRRRSGGGYINANYVRAIRLTDSNSSVQSSIESLNSVQSLILADELTKTSVMLKSPSAEALTENKCSIKLDLINGNLSQDAVKDKFYIATQGCLSSTKDDFWEMIWQEDVRIIAMITSEVEKGKPIARLHTLPRCRHFCRTDAHLRQRHYKRVHQNAMGINGTEWKKCERYWPLSAQREYYGDLLVKAISESCHENYVLREFDVSDEKDNCKKIYQYQFTTWPDHSTPTEPDRVLAYIEEINRRMVLIMEDKNPPEQNILCVHCSAGVGRTGTFIALDILLDKIKLSGYSCTIDVHNTVKLVRAQRSGMVQNRTQYKFIYLALQTYMEANKIQLKRKSVCAARSYRAPPSPARPPLLLSQCASEAARRETDINFKNTNSRRVSALHNPLK</sequence>
<proteinExistence type="predicted"/>
<reference evidence="1 2" key="1">
    <citation type="journal article" date="2022" name="Genome Biol. Evol.">
        <title>The Spruce Budworm Genome: Reconstructing the Evolutionary History of Antifreeze Proteins.</title>
        <authorList>
            <person name="Beliveau C."/>
            <person name="Gagne P."/>
            <person name="Picq S."/>
            <person name="Vernygora O."/>
            <person name="Keeling C.I."/>
            <person name="Pinkney K."/>
            <person name="Doucet D."/>
            <person name="Wen F."/>
            <person name="Johnston J.S."/>
            <person name="Maaroufi H."/>
            <person name="Boyle B."/>
            <person name="Laroche J."/>
            <person name="Dewar K."/>
            <person name="Juretic N."/>
            <person name="Blackburn G."/>
            <person name="Nisole A."/>
            <person name="Brunet B."/>
            <person name="Brandao M."/>
            <person name="Lumley L."/>
            <person name="Duan J."/>
            <person name="Quan G."/>
            <person name="Lucarotti C.J."/>
            <person name="Roe A.D."/>
            <person name="Sperling F.A.H."/>
            <person name="Levesque R.C."/>
            <person name="Cusson M."/>
        </authorList>
    </citation>
    <scope>NUCLEOTIDE SEQUENCE [LARGE SCALE GENOMIC DNA]</scope>
    <source>
        <strain evidence="1">Glfc:IPQL:Cfum</strain>
    </source>
</reference>